<reference evidence="1 2" key="1">
    <citation type="journal article" date="2020" name="ISME J.">
        <title>Uncovering the hidden diversity of litter-decomposition mechanisms in mushroom-forming fungi.</title>
        <authorList>
            <person name="Floudas D."/>
            <person name="Bentzer J."/>
            <person name="Ahren D."/>
            <person name="Johansson T."/>
            <person name="Persson P."/>
            <person name="Tunlid A."/>
        </authorList>
    </citation>
    <scope>NUCLEOTIDE SEQUENCE [LARGE SCALE GENOMIC DNA]</scope>
    <source>
        <strain evidence="1 2">CBS 101986</strain>
    </source>
</reference>
<accession>A0A8H5B6I4</accession>
<dbReference type="EMBL" id="JAACJJ010000032">
    <property type="protein sequence ID" value="KAF5317660.1"/>
    <property type="molecule type" value="Genomic_DNA"/>
</dbReference>
<evidence type="ECO:0000313" key="2">
    <source>
        <dbReference type="Proteomes" id="UP000567179"/>
    </source>
</evidence>
<comment type="caution">
    <text evidence="1">The sequence shown here is derived from an EMBL/GenBank/DDBJ whole genome shotgun (WGS) entry which is preliminary data.</text>
</comment>
<name>A0A8H5B6I4_9AGAR</name>
<evidence type="ECO:0000313" key="1">
    <source>
        <dbReference type="EMBL" id="KAF5317660.1"/>
    </source>
</evidence>
<proteinExistence type="predicted"/>
<dbReference type="Proteomes" id="UP000567179">
    <property type="component" value="Unassembled WGS sequence"/>
</dbReference>
<keyword evidence="2" id="KW-1185">Reference proteome</keyword>
<organism evidence="1 2">
    <name type="scientific">Psilocybe cf. subviscida</name>
    <dbReference type="NCBI Taxonomy" id="2480587"/>
    <lineage>
        <taxon>Eukaryota</taxon>
        <taxon>Fungi</taxon>
        <taxon>Dikarya</taxon>
        <taxon>Basidiomycota</taxon>
        <taxon>Agaricomycotina</taxon>
        <taxon>Agaricomycetes</taxon>
        <taxon>Agaricomycetidae</taxon>
        <taxon>Agaricales</taxon>
        <taxon>Agaricineae</taxon>
        <taxon>Strophariaceae</taxon>
        <taxon>Psilocybe</taxon>
    </lineage>
</organism>
<sequence>MGSDSARADAPAQPQRPISSYTAAALERVYKRWMVVEKAWKVTTENAIGVKQLELDPGCLAKASILSPAGRWLIVFTNLIGAVYFDLDSNSQHPTAIIPAQIQSGPGRDNRIHVEVSAPEVVSTAGKLSFAPF</sequence>
<dbReference type="AlphaFoldDB" id="A0A8H5B6I4"/>
<protein>
    <submittedName>
        <fullName evidence="1">Uncharacterized protein</fullName>
    </submittedName>
</protein>
<gene>
    <name evidence="1" type="ORF">D9619_012570</name>
</gene>